<sequence length="91" mass="10435">MSAVDNKNSEEIAKPQCSSGNCDGTDLLSLQERSIKDDSLPPKPKKLKRNLTLKYEQVYLRAIPKASQYEKSFMHRDTITHVLATELYLFF</sequence>
<dbReference type="Proteomes" id="UP000095281">
    <property type="component" value="Unplaced"/>
</dbReference>
<reference evidence="3" key="1">
    <citation type="submission" date="2016-11" db="UniProtKB">
        <authorList>
            <consortium name="WormBaseParasite"/>
        </authorList>
    </citation>
    <scope>IDENTIFICATION</scope>
</reference>
<dbReference type="AlphaFoldDB" id="A0A1I8BKP7"/>
<keyword evidence="2" id="KW-1185">Reference proteome</keyword>
<proteinExistence type="predicted"/>
<organism evidence="2 3">
    <name type="scientific">Meloidogyne hapla</name>
    <name type="common">Root-knot nematode worm</name>
    <dbReference type="NCBI Taxonomy" id="6305"/>
    <lineage>
        <taxon>Eukaryota</taxon>
        <taxon>Metazoa</taxon>
        <taxon>Ecdysozoa</taxon>
        <taxon>Nematoda</taxon>
        <taxon>Chromadorea</taxon>
        <taxon>Rhabditida</taxon>
        <taxon>Tylenchina</taxon>
        <taxon>Tylenchomorpha</taxon>
        <taxon>Tylenchoidea</taxon>
        <taxon>Meloidogynidae</taxon>
        <taxon>Meloidogyninae</taxon>
        <taxon>Meloidogyne</taxon>
    </lineage>
</organism>
<dbReference type="WBParaSite" id="MhA1_Contig271.frz3.gene37">
    <property type="protein sequence ID" value="MhA1_Contig271.frz3.gene37"/>
    <property type="gene ID" value="MhA1_Contig271.frz3.gene37"/>
</dbReference>
<name>A0A1I8BKP7_MELHA</name>
<accession>A0A1I8BKP7</accession>
<evidence type="ECO:0000256" key="1">
    <source>
        <dbReference type="SAM" id="MobiDB-lite"/>
    </source>
</evidence>
<feature type="region of interest" description="Disordered" evidence="1">
    <location>
        <begin position="1"/>
        <end position="25"/>
    </location>
</feature>
<protein>
    <submittedName>
        <fullName evidence="3">Uncharacterized protein</fullName>
    </submittedName>
</protein>
<evidence type="ECO:0000313" key="2">
    <source>
        <dbReference type="Proteomes" id="UP000095281"/>
    </source>
</evidence>
<evidence type="ECO:0000313" key="3">
    <source>
        <dbReference type="WBParaSite" id="MhA1_Contig271.frz3.gene37"/>
    </source>
</evidence>